<feature type="region of interest" description="Disordered" evidence="1">
    <location>
        <begin position="82"/>
        <end position="155"/>
    </location>
</feature>
<protein>
    <submittedName>
        <fullName evidence="2">Uncharacterized protein</fullName>
    </submittedName>
</protein>
<dbReference type="Proteomes" id="UP000799437">
    <property type="component" value="Unassembled WGS sequence"/>
</dbReference>
<gene>
    <name evidence="2" type="ORF">EJ05DRAFT_152276</name>
</gene>
<reference evidence="2" key="1">
    <citation type="journal article" date="2020" name="Stud. Mycol.">
        <title>101 Dothideomycetes genomes: a test case for predicting lifestyles and emergence of pathogens.</title>
        <authorList>
            <person name="Haridas S."/>
            <person name="Albert R."/>
            <person name="Binder M."/>
            <person name="Bloem J."/>
            <person name="Labutti K."/>
            <person name="Salamov A."/>
            <person name="Andreopoulos B."/>
            <person name="Baker S."/>
            <person name="Barry K."/>
            <person name="Bills G."/>
            <person name="Bluhm B."/>
            <person name="Cannon C."/>
            <person name="Castanera R."/>
            <person name="Culley D."/>
            <person name="Daum C."/>
            <person name="Ezra D."/>
            <person name="Gonzalez J."/>
            <person name="Henrissat B."/>
            <person name="Kuo A."/>
            <person name="Liang C."/>
            <person name="Lipzen A."/>
            <person name="Lutzoni F."/>
            <person name="Magnuson J."/>
            <person name="Mondo S."/>
            <person name="Nolan M."/>
            <person name="Ohm R."/>
            <person name="Pangilinan J."/>
            <person name="Park H.-J."/>
            <person name="Ramirez L."/>
            <person name="Alfaro M."/>
            <person name="Sun H."/>
            <person name="Tritt A."/>
            <person name="Yoshinaga Y."/>
            <person name="Zwiers L.-H."/>
            <person name="Turgeon B."/>
            <person name="Goodwin S."/>
            <person name="Spatafora J."/>
            <person name="Crous P."/>
            <person name="Grigoriev I."/>
        </authorList>
    </citation>
    <scope>NUCLEOTIDE SEQUENCE</scope>
    <source>
        <strain evidence="2">CBS 121739</strain>
    </source>
</reference>
<dbReference type="RefSeq" id="XP_033596646.1">
    <property type="nucleotide sequence ID" value="XM_033739334.1"/>
</dbReference>
<organism evidence="2 3">
    <name type="scientific">Pseudovirgaria hyperparasitica</name>
    <dbReference type="NCBI Taxonomy" id="470096"/>
    <lineage>
        <taxon>Eukaryota</taxon>
        <taxon>Fungi</taxon>
        <taxon>Dikarya</taxon>
        <taxon>Ascomycota</taxon>
        <taxon>Pezizomycotina</taxon>
        <taxon>Dothideomycetes</taxon>
        <taxon>Dothideomycetes incertae sedis</taxon>
        <taxon>Acrospermales</taxon>
        <taxon>Acrospermaceae</taxon>
        <taxon>Pseudovirgaria</taxon>
    </lineage>
</organism>
<keyword evidence="3" id="KW-1185">Reference proteome</keyword>
<sequence>MLCSVFSSLGIPKSSTNMGFLDKFKEQKDKHVNKKTADDLAAHKDAGKHAGSVAEKFAKKSGFGMFSKEIGAGVKAIVEGKQKATSEAKAKDGTATVTTTETQKDPATGATTEIVATTTAAPPGSAPPATVDTAATPAPTTAPTTAQPAAPPAAA</sequence>
<proteinExistence type="predicted"/>
<evidence type="ECO:0000313" key="2">
    <source>
        <dbReference type="EMBL" id="KAF2754195.1"/>
    </source>
</evidence>
<dbReference type="AlphaFoldDB" id="A0A6A6VVK1"/>
<dbReference type="EMBL" id="ML996581">
    <property type="protein sequence ID" value="KAF2754195.1"/>
    <property type="molecule type" value="Genomic_DNA"/>
</dbReference>
<evidence type="ECO:0000256" key="1">
    <source>
        <dbReference type="SAM" id="MobiDB-lite"/>
    </source>
</evidence>
<name>A0A6A6VVK1_9PEZI</name>
<feature type="compositionally biased region" description="Basic and acidic residues" evidence="1">
    <location>
        <begin position="82"/>
        <end position="92"/>
    </location>
</feature>
<feature type="compositionally biased region" description="Low complexity" evidence="1">
    <location>
        <begin position="107"/>
        <end position="148"/>
    </location>
</feature>
<dbReference type="GeneID" id="54480388"/>
<accession>A0A6A6VVK1</accession>
<evidence type="ECO:0000313" key="3">
    <source>
        <dbReference type="Proteomes" id="UP000799437"/>
    </source>
</evidence>